<evidence type="ECO:0000313" key="8">
    <source>
        <dbReference type="EMBL" id="ODN72227.1"/>
    </source>
</evidence>
<organism evidence="8 9">
    <name type="scientific">Methylobrevis pamukkalensis</name>
    <dbReference type="NCBI Taxonomy" id="1439726"/>
    <lineage>
        <taxon>Bacteria</taxon>
        <taxon>Pseudomonadati</taxon>
        <taxon>Pseudomonadota</taxon>
        <taxon>Alphaproteobacteria</taxon>
        <taxon>Hyphomicrobiales</taxon>
        <taxon>Pleomorphomonadaceae</taxon>
        <taxon>Methylobrevis</taxon>
    </lineage>
</organism>
<dbReference type="RefSeq" id="WP_425349103.1">
    <property type="nucleotide sequence ID" value="NZ_MCRJ01000005.1"/>
</dbReference>
<evidence type="ECO:0000256" key="2">
    <source>
        <dbReference type="ARBA" id="ARBA00012438"/>
    </source>
</evidence>
<dbReference type="EMBL" id="MCRJ01000005">
    <property type="protein sequence ID" value="ODN72227.1"/>
    <property type="molecule type" value="Genomic_DNA"/>
</dbReference>
<comment type="catalytic activity">
    <reaction evidence="1">
        <text>ATP + protein L-histidine = ADP + protein N-phospho-L-histidine.</text>
        <dbReference type="EC" id="2.7.13.3"/>
    </reaction>
</comment>
<dbReference type="InterPro" id="IPR036097">
    <property type="entry name" value="HisK_dim/P_sf"/>
</dbReference>
<protein>
    <recommendedName>
        <fullName evidence="2">histidine kinase</fullName>
        <ecNumber evidence="2">2.7.13.3</ecNumber>
    </recommendedName>
</protein>
<evidence type="ECO:0000256" key="1">
    <source>
        <dbReference type="ARBA" id="ARBA00000085"/>
    </source>
</evidence>
<evidence type="ECO:0000313" key="9">
    <source>
        <dbReference type="Proteomes" id="UP000094622"/>
    </source>
</evidence>
<accession>A0A1E3H7C1</accession>
<dbReference type="InterPro" id="IPR050736">
    <property type="entry name" value="Sensor_HK_Regulatory"/>
</dbReference>
<dbReference type="SUPFAM" id="SSF47384">
    <property type="entry name" value="Homodimeric domain of signal transducing histidine kinase"/>
    <property type="match status" value="1"/>
</dbReference>
<dbReference type="CDD" id="cd00082">
    <property type="entry name" value="HisKA"/>
    <property type="match status" value="1"/>
</dbReference>
<evidence type="ECO:0000256" key="4">
    <source>
        <dbReference type="ARBA" id="ARBA00022679"/>
    </source>
</evidence>
<evidence type="ECO:0000256" key="6">
    <source>
        <dbReference type="ARBA" id="ARBA00023012"/>
    </source>
</evidence>
<dbReference type="EC" id="2.7.13.3" evidence="2"/>
<name>A0A1E3H7C1_9HYPH</name>
<evidence type="ECO:0000259" key="7">
    <source>
        <dbReference type="PROSITE" id="PS50109"/>
    </source>
</evidence>
<dbReference type="PANTHER" id="PTHR43711:SF1">
    <property type="entry name" value="HISTIDINE KINASE 1"/>
    <property type="match status" value="1"/>
</dbReference>
<dbReference type="GO" id="GO:0000155">
    <property type="term" value="F:phosphorelay sensor kinase activity"/>
    <property type="evidence" value="ECO:0007669"/>
    <property type="project" value="InterPro"/>
</dbReference>
<keyword evidence="6" id="KW-0902">Two-component regulatory system</keyword>
<dbReference type="InterPro" id="IPR003594">
    <property type="entry name" value="HATPase_dom"/>
</dbReference>
<dbReference type="PANTHER" id="PTHR43711">
    <property type="entry name" value="TWO-COMPONENT HISTIDINE KINASE"/>
    <property type="match status" value="1"/>
</dbReference>
<keyword evidence="9" id="KW-1185">Reference proteome</keyword>
<dbReference type="PROSITE" id="PS50109">
    <property type="entry name" value="HIS_KIN"/>
    <property type="match status" value="1"/>
</dbReference>
<dbReference type="FunFam" id="3.30.565.10:FF:000049">
    <property type="entry name" value="Two-component sensor histidine kinase"/>
    <property type="match status" value="1"/>
</dbReference>
<dbReference type="Gene3D" id="3.30.565.10">
    <property type="entry name" value="Histidine kinase-like ATPase, C-terminal domain"/>
    <property type="match status" value="1"/>
</dbReference>
<sequence>MPDDRDFLVRPRPPVVRPPESVTEIDDAEAALIRRVHKLERINAALMDRVERSMDVHGNAYSLFQTAISLELQVKSRTEELTAVLHRLEATNEALRLAKEQAEQANAYKTRFLAAASHDLLQPLSAARLSTSALIEMQTSPEAEAVADQVDRALTSIEDLLKTLLDISKLDAGVTRPEVKTVPLADVFAALASDFQRIAAQKNLAFRIRPTQLAVLSDPVMLRRILQNLISNALRYTRAGGVIVGVRHAGPGMIDVEVADTGIGIPEAEHASVFEEFRRGAGSATGDAAGLGLGLAIVRRMAAALDHGVAFRSVVGHGTRFRIRLPLTEPVAAESGRARAIVRRPSASTGRG</sequence>
<dbReference type="PRINTS" id="PR00344">
    <property type="entry name" value="BCTRLSENSOR"/>
</dbReference>
<dbReference type="Gene3D" id="1.10.287.130">
    <property type="match status" value="1"/>
</dbReference>
<comment type="caution">
    <text evidence="8">The sequence shown here is derived from an EMBL/GenBank/DDBJ whole genome shotgun (WGS) entry which is preliminary data.</text>
</comment>
<dbReference type="InterPro" id="IPR004358">
    <property type="entry name" value="Sig_transdc_His_kin-like_C"/>
</dbReference>
<dbReference type="Pfam" id="PF00512">
    <property type="entry name" value="HisKA"/>
    <property type="match status" value="1"/>
</dbReference>
<reference evidence="8 9" key="1">
    <citation type="submission" date="2016-07" db="EMBL/GenBank/DDBJ databases">
        <title>Draft Genome Sequence of Methylobrevis pamukkalensis PK2.</title>
        <authorList>
            <person name="Vasilenko O.V."/>
            <person name="Doronina N.V."/>
            <person name="Shmareva M.N."/>
            <person name="Tarlachkov S.V."/>
            <person name="Mustakhimov I."/>
            <person name="Trotsenko Y.A."/>
        </authorList>
    </citation>
    <scope>NUCLEOTIDE SEQUENCE [LARGE SCALE GENOMIC DNA]</scope>
    <source>
        <strain evidence="8 9">PK2</strain>
    </source>
</reference>
<dbReference type="InterPro" id="IPR005467">
    <property type="entry name" value="His_kinase_dom"/>
</dbReference>
<proteinExistence type="predicted"/>
<evidence type="ECO:0000256" key="3">
    <source>
        <dbReference type="ARBA" id="ARBA00022553"/>
    </source>
</evidence>
<dbReference type="Proteomes" id="UP000094622">
    <property type="component" value="Unassembled WGS sequence"/>
</dbReference>
<keyword evidence="4 8" id="KW-0808">Transferase</keyword>
<dbReference type="AlphaFoldDB" id="A0A1E3H7C1"/>
<gene>
    <name evidence="8" type="primary">barA_1</name>
    <name evidence="8" type="ORF">A6302_00416</name>
</gene>
<dbReference type="InterPro" id="IPR003661">
    <property type="entry name" value="HisK_dim/P_dom"/>
</dbReference>
<dbReference type="Pfam" id="PF02518">
    <property type="entry name" value="HATPase_c"/>
    <property type="match status" value="1"/>
</dbReference>
<feature type="domain" description="Histidine kinase" evidence="7">
    <location>
        <begin position="115"/>
        <end position="329"/>
    </location>
</feature>
<keyword evidence="3" id="KW-0597">Phosphoprotein</keyword>
<dbReference type="SMART" id="SM00387">
    <property type="entry name" value="HATPase_c"/>
    <property type="match status" value="1"/>
</dbReference>
<keyword evidence="5 8" id="KW-0418">Kinase</keyword>
<dbReference type="InterPro" id="IPR036890">
    <property type="entry name" value="HATPase_C_sf"/>
</dbReference>
<evidence type="ECO:0000256" key="5">
    <source>
        <dbReference type="ARBA" id="ARBA00022777"/>
    </source>
</evidence>
<dbReference type="SUPFAM" id="SSF55874">
    <property type="entry name" value="ATPase domain of HSP90 chaperone/DNA topoisomerase II/histidine kinase"/>
    <property type="match status" value="1"/>
</dbReference>
<dbReference type="SMART" id="SM00388">
    <property type="entry name" value="HisKA"/>
    <property type="match status" value="1"/>
</dbReference>